<dbReference type="GO" id="GO:0032993">
    <property type="term" value="C:protein-DNA complex"/>
    <property type="evidence" value="ECO:0007669"/>
    <property type="project" value="TreeGrafter"/>
</dbReference>
<accession>A0A9D1GW05</accession>
<feature type="domain" description="HTH lysR-type" evidence="5">
    <location>
        <begin position="6"/>
        <end position="63"/>
    </location>
</feature>
<reference evidence="6" key="2">
    <citation type="journal article" date="2021" name="PeerJ">
        <title>Extensive microbial diversity within the chicken gut microbiome revealed by metagenomics and culture.</title>
        <authorList>
            <person name="Gilroy R."/>
            <person name="Ravi A."/>
            <person name="Getino M."/>
            <person name="Pursley I."/>
            <person name="Horton D.L."/>
            <person name="Alikhan N.F."/>
            <person name="Baker D."/>
            <person name="Gharbi K."/>
            <person name="Hall N."/>
            <person name="Watson M."/>
            <person name="Adriaenssens E.M."/>
            <person name="Foster-Nyarko E."/>
            <person name="Jarju S."/>
            <person name="Secka A."/>
            <person name="Antonio M."/>
            <person name="Oren A."/>
            <person name="Chaudhuri R.R."/>
            <person name="La Ragione R."/>
            <person name="Hildebrand F."/>
            <person name="Pallen M.J."/>
        </authorList>
    </citation>
    <scope>NUCLEOTIDE SEQUENCE</scope>
    <source>
        <strain evidence="6">ChiGjej1B1-24693</strain>
    </source>
</reference>
<sequence length="297" mass="31256">MSEADFSLIQLRGFIAVAQEQHVGRAAARLGMTQPPLTRQIQALERSLGIALFDRTGRGLSLTEAGRTFLVDACRVVDLADAAPAAARRIAAGDSGTLRLGFTAIAAFAVLAEVLAAVSELSTAIHVELTEQVSQAQCEAVRAGVLDLAVVRPPVPDDLVSTRIHVEDVVVAVPQSDARWGGGTEVSLAEVAAGRTGYSPEGDPQVRGVCAALLPVDDLVQGQVTTQVSTMLALVGSGHARALVPRSCAAMQVEGVRFCELAAADRQQVELWAAWRESNTNPVLQRLVPVLRARSTG</sequence>
<dbReference type="GO" id="GO:0003677">
    <property type="term" value="F:DNA binding"/>
    <property type="evidence" value="ECO:0007669"/>
    <property type="project" value="UniProtKB-KW"/>
</dbReference>
<keyword evidence="3" id="KW-0238">DNA-binding</keyword>
<dbReference type="Gene3D" id="3.40.190.10">
    <property type="entry name" value="Periplasmic binding protein-like II"/>
    <property type="match status" value="2"/>
</dbReference>
<evidence type="ECO:0000256" key="2">
    <source>
        <dbReference type="ARBA" id="ARBA00023015"/>
    </source>
</evidence>
<keyword evidence="4" id="KW-0804">Transcription</keyword>
<dbReference type="Pfam" id="PF00126">
    <property type="entry name" value="HTH_1"/>
    <property type="match status" value="1"/>
</dbReference>
<keyword evidence="2" id="KW-0805">Transcription regulation</keyword>
<dbReference type="InterPro" id="IPR036388">
    <property type="entry name" value="WH-like_DNA-bd_sf"/>
</dbReference>
<protein>
    <submittedName>
        <fullName evidence="6">LysR family transcriptional regulator</fullName>
    </submittedName>
</protein>
<dbReference type="Pfam" id="PF03466">
    <property type="entry name" value="LysR_substrate"/>
    <property type="match status" value="1"/>
</dbReference>
<dbReference type="Gene3D" id="1.10.10.10">
    <property type="entry name" value="Winged helix-like DNA-binding domain superfamily/Winged helix DNA-binding domain"/>
    <property type="match status" value="1"/>
</dbReference>
<evidence type="ECO:0000256" key="4">
    <source>
        <dbReference type="ARBA" id="ARBA00023163"/>
    </source>
</evidence>
<comment type="caution">
    <text evidence="6">The sequence shown here is derived from an EMBL/GenBank/DDBJ whole genome shotgun (WGS) entry which is preliminary data.</text>
</comment>
<dbReference type="InterPro" id="IPR036390">
    <property type="entry name" value="WH_DNA-bd_sf"/>
</dbReference>
<dbReference type="PANTHER" id="PTHR30346">
    <property type="entry name" value="TRANSCRIPTIONAL DUAL REGULATOR HCAR-RELATED"/>
    <property type="match status" value="1"/>
</dbReference>
<gene>
    <name evidence="6" type="ORF">IAA98_02135</name>
</gene>
<dbReference type="Proteomes" id="UP000886842">
    <property type="component" value="Unassembled WGS sequence"/>
</dbReference>
<dbReference type="PRINTS" id="PR00039">
    <property type="entry name" value="HTHLYSR"/>
</dbReference>
<dbReference type="PANTHER" id="PTHR30346:SF28">
    <property type="entry name" value="HTH-TYPE TRANSCRIPTIONAL REGULATOR CYNR"/>
    <property type="match status" value="1"/>
</dbReference>
<dbReference type="GO" id="GO:0003700">
    <property type="term" value="F:DNA-binding transcription factor activity"/>
    <property type="evidence" value="ECO:0007669"/>
    <property type="project" value="InterPro"/>
</dbReference>
<reference evidence="6" key="1">
    <citation type="submission" date="2020-10" db="EMBL/GenBank/DDBJ databases">
        <authorList>
            <person name="Gilroy R."/>
        </authorList>
    </citation>
    <scope>NUCLEOTIDE SEQUENCE</scope>
    <source>
        <strain evidence="6">ChiGjej1B1-24693</strain>
    </source>
</reference>
<dbReference type="FunFam" id="1.10.10.10:FF:000001">
    <property type="entry name" value="LysR family transcriptional regulator"/>
    <property type="match status" value="1"/>
</dbReference>
<evidence type="ECO:0000313" key="7">
    <source>
        <dbReference type="Proteomes" id="UP000886842"/>
    </source>
</evidence>
<evidence type="ECO:0000256" key="3">
    <source>
        <dbReference type="ARBA" id="ARBA00023125"/>
    </source>
</evidence>
<dbReference type="EMBL" id="DVLP01000062">
    <property type="protein sequence ID" value="HIT74369.1"/>
    <property type="molecule type" value="Genomic_DNA"/>
</dbReference>
<proteinExistence type="inferred from homology"/>
<name>A0A9D1GW05_9ACTN</name>
<evidence type="ECO:0000256" key="1">
    <source>
        <dbReference type="ARBA" id="ARBA00009437"/>
    </source>
</evidence>
<dbReference type="SUPFAM" id="SSF46785">
    <property type="entry name" value="Winged helix' DNA-binding domain"/>
    <property type="match status" value="1"/>
</dbReference>
<evidence type="ECO:0000313" key="6">
    <source>
        <dbReference type="EMBL" id="HIT74369.1"/>
    </source>
</evidence>
<organism evidence="6 7">
    <name type="scientific">Candidatus Avipropionibacterium avicola</name>
    <dbReference type="NCBI Taxonomy" id="2840701"/>
    <lineage>
        <taxon>Bacteria</taxon>
        <taxon>Bacillati</taxon>
        <taxon>Actinomycetota</taxon>
        <taxon>Actinomycetes</taxon>
        <taxon>Propionibacteriales</taxon>
        <taxon>Propionibacteriaceae</taxon>
        <taxon>Propionibacteriaceae incertae sedis</taxon>
        <taxon>Candidatus Avipropionibacterium</taxon>
    </lineage>
</organism>
<dbReference type="InterPro" id="IPR005119">
    <property type="entry name" value="LysR_subst-bd"/>
</dbReference>
<comment type="similarity">
    <text evidence="1">Belongs to the LysR transcriptional regulatory family.</text>
</comment>
<dbReference type="PROSITE" id="PS50931">
    <property type="entry name" value="HTH_LYSR"/>
    <property type="match status" value="1"/>
</dbReference>
<evidence type="ECO:0000259" key="5">
    <source>
        <dbReference type="PROSITE" id="PS50931"/>
    </source>
</evidence>
<dbReference type="InterPro" id="IPR000847">
    <property type="entry name" value="LysR_HTH_N"/>
</dbReference>
<dbReference type="AlphaFoldDB" id="A0A9D1GW05"/>
<dbReference type="SUPFAM" id="SSF53850">
    <property type="entry name" value="Periplasmic binding protein-like II"/>
    <property type="match status" value="1"/>
</dbReference>